<proteinExistence type="predicted"/>
<dbReference type="Pfam" id="PF08360">
    <property type="entry name" value="TetR_C_5"/>
    <property type="match status" value="1"/>
</dbReference>
<evidence type="ECO:0000259" key="1">
    <source>
        <dbReference type="Pfam" id="PF08360"/>
    </source>
</evidence>
<name>A0ABW8SIQ5_9CLOT</name>
<dbReference type="InterPro" id="IPR013571">
    <property type="entry name" value="Tscrpt_reg_QacR_C"/>
</dbReference>
<organism evidence="2 3">
    <name type="scientific">Candidatus Clostridium eludens</name>
    <dbReference type="NCBI Taxonomy" id="3381663"/>
    <lineage>
        <taxon>Bacteria</taxon>
        <taxon>Bacillati</taxon>
        <taxon>Bacillota</taxon>
        <taxon>Clostridia</taxon>
        <taxon>Eubacteriales</taxon>
        <taxon>Clostridiaceae</taxon>
        <taxon>Clostridium</taxon>
    </lineage>
</organism>
<dbReference type="Gene3D" id="1.10.357.10">
    <property type="entry name" value="Tetracycline Repressor, domain 2"/>
    <property type="match status" value="1"/>
</dbReference>
<dbReference type="InterPro" id="IPR036271">
    <property type="entry name" value="Tet_transcr_reg_TetR-rel_C_sf"/>
</dbReference>
<evidence type="ECO:0000313" key="3">
    <source>
        <dbReference type="Proteomes" id="UP001623660"/>
    </source>
</evidence>
<gene>
    <name evidence="2" type="ORF">ACJDU8_05690</name>
</gene>
<protein>
    <submittedName>
        <fullName evidence="2">TetR family transcriptional regulator C-terminal domain-containing protein</fullName>
    </submittedName>
</protein>
<sequence>MFLEQQELLLETFLHLIIEGQESGEIVKEDPEKLTYTLIACLDGLSKFALLHSEKYKQLFTDASIIMRIIKS</sequence>
<dbReference type="SUPFAM" id="SSF48498">
    <property type="entry name" value="Tetracyclin repressor-like, C-terminal domain"/>
    <property type="match status" value="1"/>
</dbReference>
<feature type="domain" description="Transcription regulator QacR C-terminal" evidence="1">
    <location>
        <begin position="9"/>
        <end position="66"/>
    </location>
</feature>
<comment type="caution">
    <text evidence="2">The sequence shown here is derived from an EMBL/GenBank/DDBJ whole genome shotgun (WGS) entry which is preliminary data.</text>
</comment>
<dbReference type="Proteomes" id="UP001623660">
    <property type="component" value="Unassembled WGS sequence"/>
</dbReference>
<evidence type="ECO:0000313" key="2">
    <source>
        <dbReference type="EMBL" id="MFL0195069.1"/>
    </source>
</evidence>
<dbReference type="RefSeq" id="WP_406791187.1">
    <property type="nucleotide sequence ID" value="NZ_JBJHZX010000006.1"/>
</dbReference>
<accession>A0ABW8SIQ5</accession>
<reference evidence="2 3" key="1">
    <citation type="submission" date="2024-11" db="EMBL/GenBank/DDBJ databases">
        <authorList>
            <person name="Heng Y.C."/>
            <person name="Lim A.C.H."/>
            <person name="Lee J.K.Y."/>
            <person name="Kittelmann S."/>
        </authorList>
    </citation>
    <scope>NUCLEOTIDE SEQUENCE [LARGE SCALE GENOMIC DNA]</scope>
    <source>
        <strain evidence="2 3">WILCCON 0269</strain>
    </source>
</reference>
<keyword evidence="3" id="KW-1185">Reference proteome</keyword>
<dbReference type="EMBL" id="JBJHZX010000006">
    <property type="protein sequence ID" value="MFL0195069.1"/>
    <property type="molecule type" value="Genomic_DNA"/>
</dbReference>